<dbReference type="NCBIfam" id="TIGR01123">
    <property type="entry name" value="ilvE_II"/>
    <property type="match status" value="1"/>
</dbReference>
<dbReference type="PANTHER" id="PTHR11825">
    <property type="entry name" value="SUBGROUP IIII AMINOTRANSFERASE"/>
    <property type="match status" value="1"/>
</dbReference>
<evidence type="ECO:0000256" key="4">
    <source>
        <dbReference type="ARBA" id="ARBA00005072"/>
    </source>
</evidence>
<evidence type="ECO:0000256" key="9">
    <source>
        <dbReference type="ARBA" id="ARBA00022679"/>
    </source>
</evidence>
<comment type="pathway">
    <text evidence="4">Amino-acid biosynthesis; L-leucine biosynthesis; L-leucine from 3-methyl-2-oxobutanoate: step 4/4.</text>
</comment>
<reference evidence="15 16" key="1">
    <citation type="submission" date="2018-11" db="EMBL/GenBank/DDBJ databases">
        <authorList>
            <consortium name="Pathogen Informatics"/>
        </authorList>
    </citation>
    <scope>NUCLEOTIDE SEQUENCE [LARGE SCALE GENOMIC DNA]</scope>
    <source>
        <strain evidence="15 16">NCTC10327</strain>
    </source>
</reference>
<comment type="caution">
    <text evidence="15">The sequence shown here is derived from an EMBL/GenBank/DDBJ whole genome shotgun (WGS) entry which is preliminary data.</text>
</comment>
<keyword evidence="10" id="KW-0663">Pyridoxal phosphate</keyword>
<evidence type="ECO:0000313" key="15">
    <source>
        <dbReference type="EMBL" id="VDG76927.1"/>
    </source>
</evidence>
<dbReference type="Pfam" id="PF01063">
    <property type="entry name" value="Aminotran_4"/>
    <property type="match status" value="1"/>
</dbReference>
<evidence type="ECO:0000256" key="12">
    <source>
        <dbReference type="ARBA" id="ARBA00048212"/>
    </source>
</evidence>
<dbReference type="InterPro" id="IPR001544">
    <property type="entry name" value="Aminotrans_IV"/>
</dbReference>
<name>A0A1B9BDI4_9ACTO</name>
<comment type="catalytic activity">
    <reaction evidence="12">
        <text>L-valine + 2-oxoglutarate = 3-methyl-2-oxobutanoate + L-glutamate</text>
        <dbReference type="Rhea" id="RHEA:24813"/>
        <dbReference type="ChEBI" id="CHEBI:11851"/>
        <dbReference type="ChEBI" id="CHEBI:16810"/>
        <dbReference type="ChEBI" id="CHEBI:29985"/>
        <dbReference type="ChEBI" id="CHEBI:57762"/>
        <dbReference type="EC" id="2.6.1.42"/>
    </reaction>
</comment>
<dbReference type="PIRSF" id="PIRSF006468">
    <property type="entry name" value="BCAT1"/>
    <property type="match status" value="1"/>
</dbReference>
<evidence type="ECO:0000313" key="16">
    <source>
        <dbReference type="Proteomes" id="UP000269974"/>
    </source>
</evidence>
<dbReference type="CDD" id="cd01557">
    <property type="entry name" value="BCAT_beta_family"/>
    <property type="match status" value="1"/>
</dbReference>
<dbReference type="UniPathway" id="UPA00048">
    <property type="reaction ID" value="UER00073"/>
</dbReference>
<dbReference type="UniPathway" id="UPA00049">
    <property type="reaction ID" value="UER00062"/>
</dbReference>
<dbReference type="EMBL" id="UYIO01000001">
    <property type="protein sequence ID" value="VDG76927.1"/>
    <property type="molecule type" value="Genomic_DNA"/>
</dbReference>
<keyword evidence="11" id="KW-0100">Branched-chain amino acid biosynthesis</keyword>
<dbReference type="PANTHER" id="PTHR11825:SF44">
    <property type="entry name" value="BRANCHED-CHAIN-AMINO-ACID AMINOTRANSFERASE"/>
    <property type="match status" value="1"/>
</dbReference>
<accession>A0A1B9BDI4</accession>
<evidence type="ECO:0000256" key="6">
    <source>
        <dbReference type="ARBA" id="ARBA00013053"/>
    </source>
</evidence>
<comment type="catalytic activity">
    <reaction evidence="13">
        <text>L-isoleucine + 2-oxoglutarate = (S)-3-methyl-2-oxopentanoate + L-glutamate</text>
        <dbReference type="Rhea" id="RHEA:24801"/>
        <dbReference type="ChEBI" id="CHEBI:16810"/>
        <dbReference type="ChEBI" id="CHEBI:29985"/>
        <dbReference type="ChEBI" id="CHEBI:35146"/>
        <dbReference type="ChEBI" id="CHEBI:58045"/>
        <dbReference type="EC" id="2.6.1.42"/>
    </reaction>
</comment>
<dbReference type="UniPathway" id="UPA00047">
    <property type="reaction ID" value="UER00058"/>
</dbReference>
<evidence type="ECO:0000256" key="10">
    <source>
        <dbReference type="ARBA" id="ARBA00022898"/>
    </source>
</evidence>
<protein>
    <recommendedName>
        <fullName evidence="6">branched-chain-amino-acid transaminase</fullName>
        <ecNumber evidence="6">2.6.1.42</ecNumber>
    </recommendedName>
</protein>
<evidence type="ECO:0000256" key="2">
    <source>
        <dbReference type="ARBA" id="ARBA00004824"/>
    </source>
</evidence>
<dbReference type="EC" id="2.6.1.42" evidence="6"/>
<comment type="cofactor">
    <cofactor evidence="1">
        <name>pyridoxal 5'-phosphate</name>
        <dbReference type="ChEBI" id="CHEBI:597326"/>
    </cofactor>
</comment>
<dbReference type="RefSeq" id="WP_065414857.1">
    <property type="nucleotide sequence ID" value="NZ_MASX01000021.1"/>
</dbReference>
<dbReference type="GO" id="GO:0004084">
    <property type="term" value="F:branched-chain-amino-acid transaminase activity"/>
    <property type="evidence" value="ECO:0007669"/>
    <property type="project" value="UniProtKB-EC"/>
</dbReference>
<dbReference type="AlphaFoldDB" id="A0A1B9BDI4"/>
<evidence type="ECO:0000256" key="8">
    <source>
        <dbReference type="ARBA" id="ARBA00022605"/>
    </source>
</evidence>
<dbReference type="InterPro" id="IPR043131">
    <property type="entry name" value="BCAT-like_N"/>
</dbReference>
<dbReference type="InterPro" id="IPR005786">
    <property type="entry name" value="B_amino_transII"/>
</dbReference>
<dbReference type="Gene3D" id="3.30.470.10">
    <property type="match status" value="1"/>
</dbReference>
<proteinExistence type="inferred from homology"/>
<comment type="pathway">
    <text evidence="2">Amino-acid biosynthesis; L-isoleucine biosynthesis; L-isoleucine from 2-oxobutanoate: step 4/4.</text>
</comment>
<evidence type="ECO:0000256" key="1">
    <source>
        <dbReference type="ARBA" id="ARBA00001933"/>
    </source>
</evidence>
<comment type="catalytic activity">
    <reaction evidence="14">
        <text>L-leucine + 2-oxoglutarate = 4-methyl-2-oxopentanoate + L-glutamate</text>
        <dbReference type="Rhea" id="RHEA:18321"/>
        <dbReference type="ChEBI" id="CHEBI:16810"/>
        <dbReference type="ChEBI" id="CHEBI:17865"/>
        <dbReference type="ChEBI" id="CHEBI:29985"/>
        <dbReference type="ChEBI" id="CHEBI:57427"/>
        <dbReference type="EC" id="2.6.1.42"/>
    </reaction>
</comment>
<dbReference type="Proteomes" id="UP000269974">
    <property type="component" value="Unassembled WGS sequence"/>
</dbReference>
<comment type="pathway">
    <text evidence="3">Amino-acid biosynthesis; L-valine biosynthesis; L-valine from pyruvate: step 4/4.</text>
</comment>
<keyword evidence="9 15" id="KW-0808">Transferase</keyword>
<sequence>MSMPTNPEELELAGSAPQPSADAVAGRFALHPNPQAASTAEVKEILSNPGFGVHFTDHMARATWTQEKGWHDKQIVPYGPLSLDPAGAVLHYGQEVFEGLKAYKHSDGSLWSFRPAYNGARLNFSSHRLAIPALPMEDFLGSVVDLVREDARWVPEEEGASLYLRPYIFASEAFLGVRAATRYEYLCIASPAGPYFEHGFQPINVWVEQKYHRAGPGGMGEVKTGGNYAASLLPKMHAAEENYDEVLFLDAATNKNLDEFGGMNVFVVYADGRVRTPRLTGNILPGNTRSSIIQLLQRDGVDVAEATLPLADILAGIESGEVTEMFACGTAAVVTAVGSLTGEDFQAKLPSHEVAQSIYDELTGIQAGTAEDTFGWMYRIA</sequence>
<evidence type="ECO:0000256" key="11">
    <source>
        <dbReference type="ARBA" id="ARBA00023304"/>
    </source>
</evidence>
<dbReference type="InterPro" id="IPR043132">
    <property type="entry name" value="BCAT-like_C"/>
</dbReference>
<gene>
    <name evidence="15" type="primary">ybgE</name>
    <name evidence="15" type="ORF">NCTC10327_01562</name>
</gene>
<keyword evidence="7 15" id="KW-0032">Aminotransferase</keyword>
<dbReference type="InterPro" id="IPR036038">
    <property type="entry name" value="Aminotransferase-like"/>
</dbReference>
<dbReference type="GO" id="GO:0009099">
    <property type="term" value="P:L-valine biosynthetic process"/>
    <property type="evidence" value="ECO:0007669"/>
    <property type="project" value="UniProtKB-UniPathway"/>
</dbReference>
<evidence type="ECO:0000256" key="14">
    <source>
        <dbReference type="ARBA" id="ARBA00049229"/>
    </source>
</evidence>
<dbReference type="GO" id="GO:0009097">
    <property type="term" value="P:isoleucine biosynthetic process"/>
    <property type="evidence" value="ECO:0007669"/>
    <property type="project" value="UniProtKB-UniPathway"/>
</dbReference>
<dbReference type="SUPFAM" id="SSF56752">
    <property type="entry name" value="D-aminoacid aminotransferase-like PLP-dependent enzymes"/>
    <property type="match status" value="1"/>
</dbReference>
<dbReference type="InterPro" id="IPR033939">
    <property type="entry name" value="BCAT_family"/>
</dbReference>
<dbReference type="GO" id="GO:0009098">
    <property type="term" value="P:L-leucine biosynthetic process"/>
    <property type="evidence" value="ECO:0007669"/>
    <property type="project" value="UniProtKB-UniPathway"/>
</dbReference>
<evidence type="ECO:0000256" key="3">
    <source>
        <dbReference type="ARBA" id="ARBA00004931"/>
    </source>
</evidence>
<keyword evidence="8" id="KW-0028">Amino-acid biosynthesis</keyword>
<dbReference type="NCBIfam" id="NF009897">
    <property type="entry name" value="PRK13357.1"/>
    <property type="match status" value="1"/>
</dbReference>
<organism evidence="15 16">
    <name type="scientific">Actinobaculum suis</name>
    <dbReference type="NCBI Taxonomy" id="1657"/>
    <lineage>
        <taxon>Bacteria</taxon>
        <taxon>Bacillati</taxon>
        <taxon>Actinomycetota</taxon>
        <taxon>Actinomycetes</taxon>
        <taxon>Actinomycetales</taxon>
        <taxon>Actinomycetaceae</taxon>
        <taxon>Actinobaculum</taxon>
    </lineage>
</organism>
<evidence type="ECO:0000256" key="13">
    <source>
        <dbReference type="ARBA" id="ARBA00048798"/>
    </source>
</evidence>
<dbReference type="Gene3D" id="3.20.10.10">
    <property type="entry name" value="D-amino Acid Aminotransferase, subunit A, domain 2"/>
    <property type="match status" value="1"/>
</dbReference>
<evidence type="ECO:0000256" key="5">
    <source>
        <dbReference type="ARBA" id="ARBA00009320"/>
    </source>
</evidence>
<evidence type="ECO:0000256" key="7">
    <source>
        <dbReference type="ARBA" id="ARBA00022576"/>
    </source>
</evidence>
<comment type="similarity">
    <text evidence="5">Belongs to the class-IV pyridoxal-phosphate-dependent aminotransferase family.</text>
</comment>